<accession>A0AAD3H8V0</accession>
<evidence type="ECO:0000256" key="1">
    <source>
        <dbReference type="ARBA" id="ARBA00022499"/>
    </source>
</evidence>
<dbReference type="GO" id="GO:0019776">
    <property type="term" value="F:Atg8-family ligase activity"/>
    <property type="evidence" value="ECO:0007669"/>
    <property type="project" value="TreeGrafter"/>
</dbReference>
<protein>
    <recommendedName>
        <fullName evidence="4">Ubiquitin-like protein ATG12</fullName>
    </recommendedName>
</protein>
<sequence>MEGGTRKDEDAQLTNGIEKITISDDEKNEQLIQEDPGDQNSEQMSKYPSDQSSNPSSLNDQQQEEKMLSEAIQQDTDDSSSPCNEEETTDQESSCEKAIQRVDPCTTKVKIHLVAVGSAPILKKSKFLLNATSPFSTLQNRLRKMLQLTDKDTLYLYVQQSFTPCSEDWIGDLNDLYNIRGELQIHYSLQEAWG</sequence>
<reference evidence="6 7" key="1">
    <citation type="journal article" date="2021" name="Sci. Rep.">
        <title>The genome of the diatom Chaetoceros tenuissimus carries an ancient integrated fragment of an extant virus.</title>
        <authorList>
            <person name="Hongo Y."/>
            <person name="Kimura K."/>
            <person name="Takaki Y."/>
            <person name="Yoshida Y."/>
            <person name="Baba S."/>
            <person name="Kobayashi G."/>
            <person name="Nagasaki K."/>
            <person name="Hano T."/>
            <person name="Tomaru Y."/>
        </authorList>
    </citation>
    <scope>NUCLEOTIDE SEQUENCE [LARGE SCALE GENOMIC DNA]</scope>
    <source>
        <strain evidence="6 7">NIES-3715</strain>
    </source>
</reference>
<dbReference type="GO" id="GO:0034274">
    <property type="term" value="C:Atg12-Atg5-Atg16 complex"/>
    <property type="evidence" value="ECO:0007669"/>
    <property type="project" value="TreeGrafter"/>
</dbReference>
<proteinExistence type="inferred from homology"/>
<dbReference type="InterPro" id="IPR007242">
    <property type="entry name" value="Atg12"/>
</dbReference>
<comment type="similarity">
    <text evidence="4">Belongs to the ATG12 family.</text>
</comment>
<keyword evidence="7" id="KW-1185">Reference proteome</keyword>
<evidence type="ECO:0000313" key="7">
    <source>
        <dbReference type="Proteomes" id="UP001054902"/>
    </source>
</evidence>
<dbReference type="GO" id="GO:0034727">
    <property type="term" value="P:piecemeal microautophagy of the nucleus"/>
    <property type="evidence" value="ECO:0007669"/>
    <property type="project" value="TreeGrafter"/>
</dbReference>
<dbReference type="Proteomes" id="UP001054902">
    <property type="component" value="Unassembled WGS sequence"/>
</dbReference>
<evidence type="ECO:0000256" key="4">
    <source>
        <dbReference type="RuleBase" id="RU361201"/>
    </source>
</evidence>
<dbReference type="GO" id="GO:0097352">
    <property type="term" value="P:autophagosome maturation"/>
    <property type="evidence" value="ECO:0007669"/>
    <property type="project" value="TreeGrafter"/>
</dbReference>
<feature type="compositionally biased region" description="Basic and acidic residues" evidence="5">
    <location>
        <begin position="1"/>
        <end position="10"/>
    </location>
</feature>
<keyword evidence="2 4" id="KW-0833">Ubl conjugation pathway</keyword>
<dbReference type="GO" id="GO:0000422">
    <property type="term" value="P:autophagy of mitochondrion"/>
    <property type="evidence" value="ECO:0007669"/>
    <property type="project" value="TreeGrafter"/>
</dbReference>
<comment type="caution">
    <text evidence="6">The sequence shown here is derived from an EMBL/GenBank/DDBJ whole genome shotgun (WGS) entry which is preliminary data.</text>
</comment>
<dbReference type="GO" id="GO:0000045">
    <property type="term" value="P:autophagosome assembly"/>
    <property type="evidence" value="ECO:0007669"/>
    <property type="project" value="InterPro"/>
</dbReference>
<dbReference type="PANTHER" id="PTHR13385:SF0">
    <property type="entry name" value="UBIQUITIN-LIKE PROTEIN ATG12"/>
    <property type="match status" value="1"/>
</dbReference>
<dbReference type="GO" id="GO:0034045">
    <property type="term" value="C:phagophore assembly site membrane"/>
    <property type="evidence" value="ECO:0007669"/>
    <property type="project" value="TreeGrafter"/>
</dbReference>
<evidence type="ECO:0000256" key="5">
    <source>
        <dbReference type="SAM" id="MobiDB-lite"/>
    </source>
</evidence>
<evidence type="ECO:0000256" key="2">
    <source>
        <dbReference type="ARBA" id="ARBA00022786"/>
    </source>
</evidence>
<name>A0AAD3H8V0_9STRA</name>
<evidence type="ECO:0000256" key="3">
    <source>
        <dbReference type="ARBA" id="ARBA00023006"/>
    </source>
</evidence>
<gene>
    <name evidence="6" type="ORF">CTEN210_11378</name>
</gene>
<dbReference type="GO" id="GO:0000421">
    <property type="term" value="C:autophagosome membrane"/>
    <property type="evidence" value="ECO:0007669"/>
    <property type="project" value="TreeGrafter"/>
</dbReference>
<dbReference type="PANTHER" id="PTHR13385">
    <property type="entry name" value="AUTOPHAGY PROTEIN 12"/>
    <property type="match status" value="1"/>
</dbReference>
<organism evidence="6 7">
    <name type="scientific">Chaetoceros tenuissimus</name>
    <dbReference type="NCBI Taxonomy" id="426638"/>
    <lineage>
        <taxon>Eukaryota</taxon>
        <taxon>Sar</taxon>
        <taxon>Stramenopiles</taxon>
        <taxon>Ochrophyta</taxon>
        <taxon>Bacillariophyta</taxon>
        <taxon>Coscinodiscophyceae</taxon>
        <taxon>Chaetocerotophycidae</taxon>
        <taxon>Chaetocerotales</taxon>
        <taxon>Chaetocerotaceae</taxon>
        <taxon>Chaetoceros</taxon>
    </lineage>
</organism>
<feature type="region of interest" description="Disordered" evidence="5">
    <location>
        <begin position="1"/>
        <end position="96"/>
    </location>
</feature>
<dbReference type="Gene3D" id="3.10.20.90">
    <property type="entry name" value="Phosphatidylinositol 3-kinase Catalytic Subunit, Chain A, domain 1"/>
    <property type="match status" value="1"/>
</dbReference>
<dbReference type="SUPFAM" id="SSF54236">
    <property type="entry name" value="Ubiquitin-like"/>
    <property type="match status" value="1"/>
</dbReference>
<dbReference type="GO" id="GO:0061723">
    <property type="term" value="P:glycophagy"/>
    <property type="evidence" value="ECO:0007669"/>
    <property type="project" value="TreeGrafter"/>
</dbReference>
<dbReference type="CDD" id="cd01612">
    <property type="entry name" value="Ubl_ATG12"/>
    <property type="match status" value="1"/>
</dbReference>
<dbReference type="EMBL" id="BLLK01000047">
    <property type="protein sequence ID" value="GFH54902.1"/>
    <property type="molecule type" value="Genomic_DNA"/>
</dbReference>
<keyword evidence="3 4" id="KW-0072">Autophagy</keyword>
<feature type="compositionally biased region" description="Polar residues" evidence="5">
    <location>
        <begin position="38"/>
        <end position="61"/>
    </location>
</feature>
<evidence type="ECO:0000313" key="6">
    <source>
        <dbReference type="EMBL" id="GFH54902.1"/>
    </source>
</evidence>
<feature type="compositionally biased region" description="Polar residues" evidence="5">
    <location>
        <begin position="71"/>
        <end position="83"/>
    </location>
</feature>
<dbReference type="Pfam" id="PF04110">
    <property type="entry name" value="APG12"/>
    <property type="match status" value="1"/>
</dbReference>
<dbReference type="AlphaFoldDB" id="A0AAD3H8V0"/>
<comment type="subunit">
    <text evidence="4">Forms a conjugate with ATG5.</text>
</comment>
<dbReference type="InterPro" id="IPR029071">
    <property type="entry name" value="Ubiquitin-like_domsf"/>
</dbReference>
<keyword evidence="1 4" id="KW-1017">Isopeptide bond</keyword>